<reference evidence="1" key="1">
    <citation type="submission" date="2022-11" db="EMBL/GenBank/DDBJ databases">
        <title>Genome Sequence of Nemania bipapillata.</title>
        <authorList>
            <person name="Buettner E."/>
        </authorList>
    </citation>
    <scope>NUCLEOTIDE SEQUENCE</scope>
    <source>
        <strain evidence="1">CP14</strain>
    </source>
</reference>
<gene>
    <name evidence="1" type="ORF">ONZ43_g1443</name>
</gene>
<dbReference type="Proteomes" id="UP001153334">
    <property type="component" value="Unassembled WGS sequence"/>
</dbReference>
<protein>
    <submittedName>
        <fullName evidence="1">Uncharacterized protein</fullName>
    </submittedName>
</protein>
<evidence type="ECO:0000313" key="1">
    <source>
        <dbReference type="EMBL" id="KAJ8122335.1"/>
    </source>
</evidence>
<organism evidence="1 2">
    <name type="scientific">Nemania bipapillata</name>
    <dbReference type="NCBI Taxonomy" id="110536"/>
    <lineage>
        <taxon>Eukaryota</taxon>
        <taxon>Fungi</taxon>
        <taxon>Dikarya</taxon>
        <taxon>Ascomycota</taxon>
        <taxon>Pezizomycotina</taxon>
        <taxon>Sordariomycetes</taxon>
        <taxon>Xylariomycetidae</taxon>
        <taxon>Xylariales</taxon>
        <taxon>Xylariaceae</taxon>
        <taxon>Nemania</taxon>
    </lineage>
</organism>
<evidence type="ECO:0000313" key="2">
    <source>
        <dbReference type="Proteomes" id="UP001153334"/>
    </source>
</evidence>
<accession>A0ACC2J4K8</accession>
<comment type="caution">
    <text evidence="1">The sequence shown here is derived from an EMBL/GenBank/DDBJ whole genome shotgun (WGS) entry which is preliminary data.</text>
</comment>
<proteinExistence type="predicted"/>
<dbReference type="EMBL" id="JAPESX010000250">
    <property type="protein sequence ID" value="KAJ8122335.1"/>
    <property type="molecule type" value="Genomic_DNA"/>
</dbReference>
<sequence>MGVWNGTEGLSNPSTLSATDGTMFSNGTRPVSTFEVATPWARNTQVKVVRLTAPGTNAKSEIAVAGTVFDDETGKPVVGGKSGRLGDEVSEVIHVGAKGVVKFDVQRAEGVLLEIGGSFC</sequence>
<name>A0ACC2J4K8_9PEZI</name>
<keyword evidence="2" id="KW-1185">Reference proteome</keyword>